<evidence type="ECO:0000259" key="7">
    <source>
        <dbReference type="Pfam" id="PF00892"/>
    </source>
</evidence>
<dbReference type="AlphaFoldDB" id="A0A2H0KG50"/>
<dbReference type="EMBL" id="PCVI01000027">
    <property type="protein sequence ID" value="PIQ70205.1"/>
    <property type="molecule type" value="Genomic_DNA"/>
</dbReference>
<dbReference type="SUPFAM" id="SSF103481">
    <property type="entry name" value="Multidrug resistance efflux transporter EmrE"/>
    <property type="match status" value="2"/>
</dbReference>
<dbReference type="PANTHER" id="PTHR32322:SF18">
    <property type="entry name" value="S-ADENOSYLMETHIONINE_S-ADENOSYLHOMOCYSTEINE TRANSPORTER"/>
    <property type="match status" value="1"/>
</dbReference>
<proteinExistence type="predicted"/>
<feature type="transmembrane region" description="Helical" evidence="6">
    <location>
        <begin position="269"/>
        <end position="285"/>
    </location>
</feature>
<evidence type="ECO:0000313" key="9">
    <source>
        <dbReference type="Proteomes" id="UP000231371"/>
    </source>
</evidence>
<dbReference type="InterPro" id="IPR050638">
    <property type="entry name" value="AA-Vitamin_Transporters"/>
</dbReference>
<dbReference type="InterPro" id="IPR037185">
    <property type="entry name" value="EmrE-like"/>
</dbReference>
<evidence type="ECO:0000256" key="1">
    <source>
        <dbReference type="ARBA" id="ARBA00004651"/>
    </source>
</evidence>
<keyword evidence="5 6" id="KW-0472">Membrane</keyword>
<dbReference type="InterPro" id="IPR000620">
    <property type="entry name" value="EamA_dom"/>
</dbReference>
<comment type="subcellular location">
    <subcellularLocation>
        <location evidence="1">Cell membrane</location>
        <topology evidence="1">Multi-pass membrane protein</topology>
    </subcellularLocation>
</comment>
<evidence type="ECO:0000256" key="5">
    <source>
        <dbReference type="ARBA" id="ARBA00023136"/>
    </source>
</evidence>
<feature type="transmembrane region" description="Helical" evidence="6">
    <location>
        <begin position="184"/>
        <end position="204"/>
    </location>
</feature>
<dbReference type="Gene3D" id="1.10.3730.20">
    <property type="match status" value="2"/>
</dbReference>
<dbReference type="Proteomes" id="UP000231371">
    <property type="component" value="Unassembled WGS sequence"/>
</dbReference>
<evidence type="ECO:0000256" key="3">
    <source>
        <dbReference type="ARBA" id="ARBA00022692"/>
    </source>
</evidence>
<dbReference type="GO" id="GO:0005886">
    <property type="term" value="C:plasma membrane"/>
    <property type="evidence" value="ECO:0007669"/>
    <property type="project" value="UniProtKB-SubCell"/>
</dbReference>
<feature type="transmembrane region" description="Helical" evidence="6">
    <location>
        <begin position="96"/>
        <end position="117"/>
    </location>
</feature>
<organism evidence="8 9">
    <name type="scientific">Candidatus Shapirobacteria bacterium CG11_big_fil_rev_8_21_14_0_20_40_12</name>
    <dbReference type="NCBI Taxonomy" id="1974889"/>
    <lineage>
        <taxon>Bacteria</taxon>
        <taxon>Candidatus Shapironibacteriota</taxon>
    </lineage>
</organism>
<gene>
    <name evidence="8" type="ORF">COV89_01760</name>
</gene>
<accession>A0A2H0KG50</accession>
<feature type="transmembrane region" description="Helical" evidence="6">
    <location>
        <begin position="216"/>
        <end position="234"/>
    </location>
</feature>
<keyword evidence="2" id="KW-1003">Cell membrane</keyword>
<feature type="transmembrane region" description="Helical" evidence="6">
    <location>
        <begin position="68"/>
        <end position="90"/>
    </location>
</feature>
<evidence type="ECO:0000313" key="8">
    <source>
        <dbReference type="EMBL" id="PIQ70205.1"/>
    </source>
</evidence>
<feature type="transmembrane region" description="Helical" evidence="6">
    <location>
        <begin position="38"/>
        <end position="56"/>
    </location>
</feature>
<evidence type="ECO:0000256" key="2">
    <source>
        <dbReference type="ARBA" id="ARBA00022475"/>
    </source>
</evidence>
<feature type="transmembrane region" description="Helical" evidence="6">
    <location>
        <begin position="157"/>
        <end position="175"/>
    </location>
</feature>
<keyword evidence="3 6" id="KW-0812">Transmembrane</keyword>
<evidence type="ECO:0000256" key="6">
    <source>
        <dbReference type="SAM" id="Phobius"/>
    </source>
</evidence>
<reference evidence="8 9" key="1">
    <citation type="submission" date="2017-09" db="EMBL/GenBank/DDBJ databases">
        <title>Depth-based differentiation of microbial function through sediment-hosted aquifers and enrichment of novel symbionts in the deep terrestrial subsurface.</title>
        <authorList>
            <person name="Probst A.J."/>
            <person name="Ladd B."/>
            <person name="Jarett J.K."/>
            <person name="Geller-Mcgrath D.E."/>
            <person name="Sieber C.M."/>
            <person name="Emerson J.B."/>
            <person name="Anantharaman K."/>
            <person name="Thomas B.C."/>
            <person name="Malmstrom R."/>
            <person name="Stieglmeier M."/>
            <person name="Klingl A."/>
            <person name="Woyke T."/>
            <person name="Ryan C.M."/>
            <person name="Banfield J.F."/>
        </authorList>
    </citation>
    <scope>NUCLEOTIDE SEQUENCE [LARGE SCALE GENOMIC DNA]</scope>
    <source>
        <strain evidence="8">CG11_big_fil_rev_8_21_14_0_20_40_12</strain>
    </source>
</reference>
<feature type="transmembrane region" description="Helical" evidence="6">
    <location>
        <begin position="129"/>
        <end position="145"/>
    </location>
</feature>
<comment type="caution">
    <text evidence="8">The sequence shown here is derived from an EMBL/GenBank/DDBJ whole genome shotgun (WGS) entry which is preliminary data.</text>
</comment>
<dbReference type="PANTHER" id="PTHR32322">
    <property type="entry name" value="INNER MEMBRANE TRANSPORTER"/>
    <property type="match status" value="1"/>
</dbReference>
<feature type="domain" description="EamA" evidence="7">
    <location>
        <begin position="8"/>
        <end position="140"/>
    </location>
</feature>
<protein>
    <recommendedName>
        <fullName evidence="7">EamA domain-containing protein</fullName>
    </recommendedName>
</protein>
<name>A0A2H0KG50_9BACT</name>
<feature type="transmembrane region" description="Helical" evidence="6">
    <location>
        <begin position="7"/>
        <end position="26"/>
    </location>
</feature>
<feature type="domain" description="EamA" evidence="7">
    <location>
        <begin position="157"/>
        <end position="284"/>
    </location>
</feature>
<feature type="transmembrane region" description="Helical" evidence="6">
    <location>
        <begin position="246"/>
        <end position="263"/>
    </location>
</feature>
<keyword evidence="4 6" id="KW-1133">Transmembrane helix</keyword>
<evidence type="ECO:0000256" key="4">
    <source>
        <dbReference type="ARBA" id="ARBA00022989"/>
    </source>
</evidence>
<dbReference type="Pfam" id="PF00892">
    <property type="entry name" value="EamA"/>
    <property type="match status" value="2"/>
</dbReference>
<sequence>MSRERKYACLALLATSIIWGIAPPVIKYTLRFISPFSFLFYRFLAATIMVFIPFMLRLKKIKPDLSDLPIYLFLGFLCAPLNLGLLFLGIQKTTAISASMISIVSPILIILGGAVFLKEQITKKEKTGIFLALSGTVLTIVQPLLETKPSANLNLEGNFLIFLGTLAWVVFTLLTKKHQKIDPFLLTCFSYLIGIIFIFPFFALEKTTINPLAIPGIIYMALFSSVFAYFFYVFGLSKMEASEASVFTYLQPVFAIPISILLLKEKLTPFLIIGAVLIIFGLIVCETRSKNQALKQEAGL</sequence>